<protein>
    <submittedName>
        <fullName evidence="2">Uncharacterized protein</fullName>
    </submittedName>
</protein>
<evidence type="ECO:0000313" key="3">
    <source>
        <dbReference type="Proteomes" id="UP000826271"/>
    </source>
</evidence>
<dbReference type="SUPFAM" id="SSF52058">
    <property type="entry name" value="L domain-like"/>
    <property type="match status" value="1"/>
</dbReference>
<keyword evidence="3" id="KW-1185">Reference proteome</keyword>
<dbReference type="PANTHER" id="PTHR48009:SF7">
    <property type="entry name" value="LEUCINE-RICH REPEAT (LRR) FAMILY PROTEIN"/>
    <property type="match status" value="1"/>
</dbReference>
<feature type="region of interest" description="Disordered" evidence="1">
    <location>
        <begin position="1"/>
        <end position="49"/>
    </location>
</feature>
<dbReference type="InterPro" id="IPR001611">
    <property type="entry name" value="Leu-rich_rpt"/>
</dbReference>
<name>A0AAV6XRV1_9LAMI</name>
<comment type="caution">
    <text evidence="2">The sequence shown here is derived from an EMBL/GenBank/DDBJ whole genome shotgun (WGS) entry which is preliminary data.</text>
</comment>
<gene>
    <name evidence="2" type="ORF">BUALT_Bualt04G0008200</name>
</gene>
<dbReference type="Proteomes" id="UP000826271">
    <property type="component" value="Unassembled WGS sequence"/>
</dbReference>
<organism evidence="2 3">
    <name type="scientific">Buddleja alternifolia</name>
    <dbReference type="NCBI Taxonomy" id="168488"/>
    <lineage>
        <taxon>Eukaryota</taxon>
        <taxon>Viridiplantae</taxon>
        <taxon>Streptophyta</taxon>
        <taxon>Embryophyta</taxon>
        <taxon>Tracheophyta</taxon>
        <taxon>Spermatophyta</taxon>
        <taxon>Magnoliopsida</taxon>
        <taxon>eudicotyledons</taxon>
        <taxon>Gunneridae</taxon>
        <taxon>Pentapetalae</taxon>
        <taxon>asterids</taxon>
        <taxon>lamiids</taxon>
        <taxon>Lamiales</taxon>
        <taxon>Scrophulariaceae</taxon>
        <taxon>Buddlejeae</taxon>
        <taxon>Buddleja</taxon>
    </lineage>
</organism>
<dbReference type="Pfam" id="PF13855">
    <property type="entry name" value="LRR_8"/>
    <property type="match status" value="1"/>
</dbReference>
<evidence type="ECO:0000313" key="2">
    <source>
        <dbReference type="EMBL" id="KAG8383397.1"/>
    </source>
</evidence>
<evidence type="ECO:0000256" key="1">
    <source>
        <dbReference type="SAM" id="MobiDB-lite"/>
    </source>
</evidence>
<dbReference type="PANTHER" id="PTHR48009">
    <property type="entry name" value="LEUCINE-RICH REPEAT (LRR) FAMILY PROTEIN"/>
    <property type="match status" value="1"/>
</dbReference>
<reference evidence="2" key="1">
    <citation type="submission" date="2019-10" db="EMBL/GenBank/DDBJ databases">
        <authorList>
            <person name="Zhang R."/>
            <person name="Pan Y."/>
            <person name="Wang J."/>
            <person name="Ma R."/>
            <person name="Yu S."/>
        </authorList>
    </citation>
    <scope>NUCLEOTIDE SEQUENCE</scope>
    <source>
        <strain evidence="2">LA-IB0</strain>
        <tissue evidence="2">Leaf</tissue>
    </source>
</reference>
<dbReference type="EMBL" id="WHWC01000004">
    <property type="protein sequence ID" value="KAG8383397.1"/>
    <property type="molecule type" value="Genomic_DNA"/>
</dbReference>
<dbReference type="Gene3D" id="3.80.10.10">
    <property type="entry name" value="Ribonuclease Inhibitor"/>
    <property type="match status" value="1"/>
</dbReference>
<proteinExistence type="predicted"/>
<dbReference type="InterPro" id="IPR053213">
    <property type="entry name" value="RLP29"/>
</dbReference>
<dbReference type="AlphaFoldDB" id="A0AAV6XRV1"/>
<accession>A0AAV6XRV1</accession>
<dbReference type="InterPro" id="IPR032675">
    <property type="entry name" value="LRR_dom_sf"/>
</dbReference>
<sequence>MVGRKRKGGRPVMRPELVVTPPQQSPVGAAGLGKTPMGGNELGKNQGSPNISSIEQVIQSAQEMMAEKVPAADIALEIQMRLQNLHQNPEDGEQEAQPVIQGGSVGAPANQLGNLNFLDVSDNIISGELPAVLPPSLIEFVVRDNQLEGNIPASAANLNYLQVMDLSHNKLSGSVPTGLFAHPVLEQLTLSYNRFGSVQVPGDSGLSSQLISVDLSNNKLRRFLPVFMGLMPRLSALSLENNKFSGWIPTQYVLKVVVPGMGMGQGVAQFERLLLGGNYLFRPIPGGFMNLKPGSVTVRLGDNCLYRCPLRLFFCESRVQNSLMDCKAFGPIIP</sequence>